<keyword evidence="2 5" id="KW-0812">Transmembrane</keyword>
<evidence type="ECO:0000313" key="8">
    <source>
        <dbReference type="Proteomes" id="UP000231553"/>
    </source>
</evidence>
<evidence type="ECO:0000256" key="3">
    <source>
        <dbReference type="ARBA" id="ARBA00022989"/>
    </source>
</evidence>
<dbReference type="Proteomes" id="UP000231553">
    <property type="component" value="Unassembled WGS sequence"/>
</dbReference>
<evidence type="ECO:0000259" key="6">
    <source>
        <dbReference type="Pfam" id="PF04893"/>
    </source>
</evidence>
<name>A0A2M8J358_9RHOB</name>
<feature type="transmembrane region" description="Helical" evidence="5">
    <location>
        <begin position="129"/>
        <end position="150"/>
    </location>
</feature>
<feature type="transmembrane region" description="Helical" evidence="5">
    <location>
        <begin position="102"/>
        <end position="123"/>
    </location>
</feature>
<feature type="transmembrane region" description="Helical" evidence="5">
    <location>
        <begin position="162"/>
        <end position="186"/>
    </location>
</feature>
<dbReference type="AlphaFoldDB" id="A0A2M8J358"/>
<sequence length="195" mass="20748">MLPDPSRLAVLTLRDPAEAARQILDLNLPRQALWLALLLMAVLQSLIFALSDLMTPGPTPFPALFGSPIRFMIVSALMLVLTVYAIFWAGRALRGSGALEDVMALVVWLQALRVAVQLAGLLLSMVIPLLAVLLLLAASVLGIYILLHFINQAHRLDSIARAVGVLAVALVGLLFGLSLLLALLGVPAMGNAGYV</sequence>
<evidence type="ECO:0000256" key="1">
    <source>
        <dbReference type="ARBA" id="ARBA00004141"/>
    </source>
</evidence>
<gene>
    <name evidence="7" type="ORF">CVM52_08035</name>
</gene>
<feature type="transmembrane region" description="Helical" evidence="5">
    <location>
        <begin position="71"/>
        <end position="90"/>
    </location>
</feature>
<feature type="transmembrane region" description="Helical" evidence="5">
    <location>
        <begin position="32"/>
        <end position="51"/>
    </location>
</feature>
<organism evidence="7 8">
    <name type="scientific">Pseudooceanicola lipolyticus</name>
    <dbReference type="NCBI Taxonomy" id="2029104"/>
    <lineage>
        <taxon>Bacteria</taxon>
        <taxon>Pseudomonadati</taxon>
        <taxon>Pseudomonadota</taxon>
        <taxon>Alphaproteobacteria</taxon>
        <taxon>Rhodobacterales</taxon>
        <taxon>Paracoccaceae</taxon>
        <taxon>Pseudooceanicola</taxon>
    </lineage>
</organism>
<accession>A0A2M8J358</accession>
<proteinExistence type="predicted"/>
<keyword evidence="8" id="KW-1185">Reference proteome</keyword>
<evidence type="ECO:0000256" key="2">
    <source>
        <dbReference type="ARBA" id="ARBA00022692"/>
    </source>
</evidence>
<protein>
    <submittedName>
        <fullName evidence="7">YIP1 family protein</fullName>
    </submittedName>
</protein>
<feature type="domain" description="Yip1" evidence="6">
    <location>
        <begin position="12"/>
        <end position="179"/>
    </location>
</feature>
<dbReference type="RefSeq" id="WP_100161994.1">
    <property type="nucleotide sequence ID" value="NZ_PGTB01000019.1"/>
</dbReference>
<comment type="subcellular location">
    <subcellularLocation>
        <location evidence="1">Membrane</location>
        <topology evidence="1">Multi-pass membrane protein</topology>
    </subcellularLocation>
</comment>
<dbReference type="Pfam" id="PF04893">
    <property type="entry name" value="Yip1"/>
    <property type="match status" value="1"/>
</dbReference>
<evidence type="ECO:0000313" key="7">
    <source>
        <dbReference type="EMBL" id="PJE37219.1"/>
    </source>
</evidence>
<comment type="caution">
    <text evidence="7">The sequence shown here is derived from an EMBL/GenBank/DDBJ whole genome shotgun (WGS) entry which is preliminary data.</text>
</comment>
<reference evidence="7 8" key="1">
    <citation type="journal article" date="2018" name="Int. J. Syst. Evol. Microbiol.">
        <title>Pseudooceanicola lipolyticus sp. nov., a marine alphaproteobacterium, reclassification of Oceanicola flagellatus as Pseudooceanicola flagellatus comb. nov. and emended description of the genus Pseudooceanicola.</title>
        <authorList>
            <person name="Huang M.-M."/>
            <person name="Guo L.-L."/>
            <person name="Wu Y.-H."/>
            <person name="Lai Q.-L."/>
            <person name="Shao Z.-Z."/>
            <person name="Wang C.-S."/>
            <person name="Wu M."/>
            <person name="Xu X.-W."/>
        </authorList>
    </citation>
    <scope>NUCLEOTIDE SEQUENCE [LARGE SCALE GENOMIC DNA]</scope>
    <source>
        <strain evidence="7 8">157</strain>
    </source>
</reference>
<keyword evidence="3 5" id="KW-1133">Transmembrane helix</keyword>
<dbReference type="EMBL" id="PGTB01000019">
    <property type="protein sequence ID" value="PJE37219.1"/>
    <property type="molecule type" value="Genomic_DNA"/>
</dbReference>
<dbReference type="OrthoDB" id="7872013at2"/>
<evidence type="ECO:0000256" key="4">
    <source>
        <dbReference type="ARBA" id="ARBA00023136"/>
    </source>
</evidence>
<evidence type="ECO:0000256" key="5">
    <source>
        <dbReference type="SAM" id="Phobius"/>
    </source>
</evidence>
<keyword evidence="4 5" id="KW-0472">Membrane</keyword>
<dbReference type="InterPro" id="IPR006977">
    <property type="entry name" value="Yip1_dom"/>
</dbReference>
<dbReference type="GO" id="GO:0016020">
    <property type="term" value="C:membrane"/>
    <property type="evidence" value="ECO:0007669"/>
    <property type="project" value="UniProtKB-SubCell"/>
</dbReference>